<keyword evidence="3" id="KW-0963">Cytoplasm</keyword>
<evidence type="ECO:0000256" key="12">
    <source>
        <dbReference type="SAM" id="MobiDB-lite"/>
    </source>
</evidence>
<dbReference type="Gene3D" id="2.30.29.30">
    <property type="entry name" value="Pleckstrin-homology domain (PH domain)/Phosphotyrosine-binding domain (PTB)"/>
    <property type="match status" value="1"/>
</dbReference>
<gene>
    <name evidence="15" type="ORF">MMEN_LOCUS14752</name>
</gene>
<feature type="domain" description="PDZ" evidence="14">
    <location>
        <begin position="647"/>
        <end position="732"/>
    </location>
</feature>
<evidence type="ECO:0000259" key="13">
    <source>
        <dbReference type="PROSITE" id="PS01179"/>
    </source>
</evidence>
<dbReference type="SMART" id="SM00462">
    <property type="entry name" value="PTB"/>
    <property type="match status" value="1"/>
</dbReference>
<keyword evidence="6" id="KW-0007">Acetylation</keyword>
<keyword evidence="16" id="KW-1185">Reference proteome</keyword>
<dbReference type="GO" id="GO:0048471">
    <property type="term" value="C:perinuclear region of cytoplasm"/>
    <property type="evidence" value="ECO:0007669"/>
    <property type="project" value="UniProtKB-SubCell"/>
</dbReference>
<dbReference type="CDD" id="cd01208">
    <property type="entry name" value="PTB_X11"/>
    <property type="match status" value="1"/>
</dbReference>
<keyword evidence="2" id="KW-0813">Transport</keyword>
<dbReference type="GO" id="GO:0005886">
    <property type="term" value="C:plasma membrane"/>
    <property type="evidence" value="ECO:0007669"/>
    <property type="project" value="TreeGrafter"/>
</dbReference>
<evidence type="ECO:0000256" key="10">
    <source>
        <dbReference type="ARBA" id="ARBA00078850"/>
    </source>
</evidence>
<dbReference type="SUPFAM" id="SSF50729">
    <property type="entry name" value="PH domain-like"/>
    <property type="match status" value="1"/>
</dbReference>
<dbReference type="GO" id="GO:0007268">
    <property type="term" value="P:chemical synaptic transmission"/>
    <property type="evidence" value="ECO:0007669"/>
    <property type="project" value="TreeGrafter"/>
</dbReference>
<evidence type="ECO:0000256" key="1">
    <source>
        <dbReference type="ARBA" id="ARBA00004556"/>
    </source>
</evidence>
<feature type="compositionally biased region" description="Polar residues" evidence="12">
    <location>
        <begin position="291"/>
        <end position="301"/>
    </location>
</feature>
<dbReference type="CDD" id="cd06720">
    <property type="entry name" value="PDZ1_APBA1_3-like"/>
    <property type="match status" value="1"/>
</dbReference>
<keyword evidence="4" id="KW-0597">Phosphoprotein</keyword>
<evidence type="ECO:0000256" key="2">
    <source>
        <dbReference type="ARBA" id="ARBA00022448"/>
    </source>
</evidence>
<evidence type="ECO:0000256" key="5">
    <source>
        <dbReference type="ARBA" id="ARBA00022737"/>
    </source>
</evidence>
<dbReference type="FunFam" id="2.30.29.30:FF:000222">
    <property type="entry name" value="amyloid beta A4 precursor protein-binding family A member 3"/>
    <property type="match status" value="1"/>
</dbReference>
<evidence type="ECO:0000256" key="4">
    <source>
        <dbReference type="ARBA" id="ARBA00022553"/>
    </source>
</evidence>
<comment type="subcellular location">
    <subcellularLocation>
        <location evidence="1">Cytoplasm</location>
        <location evidence="1">Perinuclear region</location>
    </subcellularLocation>
</comment>
<evidence type="ECO:0000313" key="15">
    <source>
        <dbReference type="EMBL" id="CAG5957867.1"/>
    </source>
</evidence>
<dbReference type="InterPro" id="IPR011993">
    <property type="entry name" value="PH-like_dom_sf"/>
</dbReference>
<dbReference type="OrthoDB" id="5987010at2759"/>
<dbReference type="PANTHER" id="PTHR12345">
    <property type="entry name" value="SYNTENIN RELATED"/>
    <property type="match status" value="1"/>
</dbReference>
<dbReference type="GO" id="GO:0001540">
    <property type="term" value="F:amyloid-beta binding"/>
    <property type="evidence" value="ECO:0007669"/>
    <property type="project" value="TreeGrafter"/>
</dbReference>
<sequence>MAHGQRPGTISKVLAPSPPLCPGAGRPSPEEHHGSVREAIKTPSCSLKDGNKDHLNPSLSAKHYFMSCDPNPEDMEDTCSEYDNVGSDVEQNYDEVSHYTREGVVDVRYYKQYCPEEEKHIVGDDFNETAAADQIQALKLQPSTDKTEGSPSEPKPYKTGHQIKSHSTPIAGDEPEAGLKKNKGDRFLHSEGDELEEVIDGARLVEDSGETENNVQRLTGLYQNHENDRIKKGGEDRKREDDTRVTRNHNIPGASKKCEPSHVGSKEKERQGKGRGRREDTGHFVSGIKGSVTNSTQQRPKNCSRDCKKSAVRSKARPDSSKKQAPPPPRHAHAELPADPQKAQPHRETLPAPRPNPSAANSQESEPRVIKPSLAPHHTAEQQKESLEERQRGPEKPVQQGEMPSTAVMTEEVPEEPRGPEELASSTEDSNSSQKTQEAASFPSFEDVPGPCEPEDLIDGIIFAANYLGCTQVLSDKNPSKSVRMSQAQEAVSHIKSQDEESQMMTEVDLFISTKAVKVLNADTQETMMDSALRTISYIADIGSIVVLMARRRMSQASSEDFSESSDSTSEGRSQYRMICYVFESEDAQLIAQSIGQAFSVAYREFLRANGINPTDLSHKQYSDIINSQEMYHDDLVHFSNSDNCKELHVEKQKGEILGVVIVESGWGSILPTVILASMLNSGPAARSGKLSVGDQIMSINDTSLVGLPLATCQGIIKGLKNQVKVKLSIVSCPPVTTVLIKRPDLKFQLGFSVQNGIICSLMRGGIAERGGVRVGHRIIEINGQSVVAMAHEKIVQTLSVSVGEINMKTMPAVMFRLLTGQETPLYI</sequence>
<dbReference type="Pfam" id="PF00640">
    <property type="entry name" value="PID"/>
    <property type="match status" value="1"/>
</dbReference>
<evidence type="ECO:0000256" key="8">
    <source>
        <dbReference type="ARBA" id="ARBA00067675"/>
    </source>
</evidence>
<dbReference type="FunFam" id="2.30.42.10:FF:000007">
    <property type="entry name" value="Amyloid beta A4 protein-binding family A member"/>
    <property type="match status" value="1"/>
</dbReference>
<dbReference type="PROSITE" id="PS01179">
    <property type="entry name" value="PID"/>
    <property type="match status" value="1"/>
</dbReference>
<dbReference type="CDD" id="cd06793">
    <property type="entry name" value="PDZ2_APBA1_3-like"/>
    <property type="match status" value="1"/>
</dbReference>
<dbReference type="Proteomes" id="UP000677803">
    <property type="component" value="Unassembled WGS sequence"/>
</dbReference>
<feature type="region of interest" description="Disordered" evidence="12">
    <location>
        <begin position="1"/>
        <end position="53"/>
    </location>
</feature>
<dbReference type="InterPro" id="IPR051230">
    <property type="entry name" value="APP-Binding"/>
</dbReference>
<dbReference type="EMBL" id="CAJRST010022223">
    <property type="protein sequence ID" value="CAG5957867.1"/>
    <property type="molecule type" value="Genomic_DNA"/>
</dbReference>
<feature type="compositionally biased region" description="Basic and acidic residues" evidence="12">
    <location>
        <begin position="256"/>
        <end position="282"/>
    </location>
</feature>
<feature type="region of interest" description="Disordered" evidence="12">
    <location>
        <begin position="139"/>
        <end position="453"/>
    </location>
</feature>
<dbReference type="InterPro" id="IPR006020">
    <property type="entry name" value="PTB/PI_dom"/>
</dbReference>
<proteinExistence type="predicted"/>
<dbReference type="FunFam" id="2.30.42.10:FF:000017">
    <property type="entry name" value="Amyloid beta A4 protein-binding family A member 1"/>
    <property type="match status" value="1"/>
</dbReference>
<accession>A0A8S4BA55</accession>
<evidence type="ECO:0000256" key="6">
    <source>
        <dbReference type="ARBA" id="ARBA00022990"/>
    </source>
</evidence>
<dbReference type="SMART" id="SM00228">
    <property type="entry name" value="PDZ"/>
    <property type="match status" value="2"/>
</dbReference>
<reference evidence="15" key="1">
    <citation type="submission" date="2021-05" db="EMBL/GenBank/DDBJ databases">
        <authorList>
            <person name="Tigano A."/>
        </authorList>
    </citation>
    <scope>NUCLEOTIDE SEQUENCE</scope>
</reference>
<keyword evidence="5" id="KW-0677">Repeat</keyword>
<feature type="domain" description="PDZ" evidence="14">
    <location>
        <begin position="738"/>
        <end position="814"/>
    </location>
</feature>
<evidence type="ECO:0000256" key="7">
    <source>
        <dbReference type="ARBA" id="ARBA00058713"/>
    </source>
</evidence>
<feature type="compositionally biased region" description="Basic and acidic residues" evidence="12">
    <location>
        <begin position="225"/>
        <end position="245"/>
    </location>
</feature>
<feature type="compositionally biased region" description="Basic and acidic residues" evidence="12">
    <location>
        <begin position="28"/>
        <end position="40"/>
    </location>
</feature>
<evidence type="ECO:0000259" key="14">
    <source>
        <dbReference type="PROSITE" id="PS50106"/>
    </source>
</evidence>
<dbReference type="SUPFAM" id="SSF50156">
    <property type="entry name" value="PDZ domain-like"/>
    <property type="match status" value="2"/>
</dbReference>
<protein>
    <recommendedName>
        <fullName evidence="8">Amyloid-beta A4 precursor protein-binding family A member 3</fullName>
    </recommendedName>
    <alternativeName>
        <fullName evidence="10">Adapter protein X11gamma</fullName>
    </alternativeName>
    <alternativeName>
        <fullName evidence="9">Neuron-specific X11L2 protein</fullName>
    </alternativeName>
    <alternativeName>
        <fullName evidence="11">Neuronal Munc18-1-interacting protein 3</fullName>
    </alternativeName>
</protein>
<evidence type="ECO:0000256" key="11">
    <source>
        <dbReference type="ARBA" id="ARBA00083043"/>
    </source>
</evidence>
<evidence type="ECO:0000256" key="3">
    <source>
        <dbReference type="ARBA" id="ARBA00022490"/>
    </source>
</evidence>
<dbReference type="InterPro" id="IPR001478">
    <property type="entry name" value="PDZ"/>
</dbReference>
<organism evidence="15 16">
    <name type="scientific">Menidia menidia</name>
    <name type="common">Atlantic silverside</name>
    <dbReference type="NCBI Taxonomy" id="238744"/>
    <lineage>
        <taxon>Eukaryota</taxon>
        <taxon>Metazoa</taxon>
        <taxon>Chordata</taxon>
        <taxon>Craniata</taxon>
        <taxon>Vertebrata</taxon>
        <taxon>Euteleostomi</taxon>
        <taxon>Actinopterygii</taxon>
        <taxon>Neopterygii</taxon>
        <taxon>Teleostei</taxon>
        <taxon>Neoteleostei</taxon>
        <taxon>Acanthomorphata</taxon>
        <taxon>Ovalentaria</taxon>
        <taxon>Atherinomorphae</taxon>
        <taxon>Atheriniformes</taxon>
        <taxon>Atherinopsidae</taxon>
        <taxon>Menidiinae</taxon>
        <taxon>Menidia</taxon>
    </lineage>
</organism>
<evidence type="ECO:0000256" key="9">
    <source>
        <dbReference type="ARBA" id="ARBA00077607"/>
    </source>
</evidence>
<dbReference type="InterPro" id="IPR036034">
    <property type="entry name" value="PDZ_sf"/>
</dbReference>
<feature type="compositionally biased region" description="Polar residues" evidence="12">
    <location>
        <begin position="211"/>
        <end position="224"/>
    </location>
</feature>
<feature type="domain" description="PID" evidence="13">
    <location>
        <begin position="459"/>
        <end position="634"/>
    </location>
</feature>
<comment type="caution">
    <text evidence="15">The sequence shown here is derived from an EMBL/GenBank/DDBJ whole genome shotgun (WGS) entry which is preliminary data.</text>
</comment>
<dbReference type="PROSITE" id="PS50106">
    <property type="entry name" value="PDZ"/>
    <property type="match status" value="2"/>
</dbReference>
<dbReference type="Gene3D" id="2.30.42.10">
    <property type="match status" value="2"/>
</dbReference>
<feature type="compositionally biased region" description="Basic and acidic residues" evidence="12">
    <location>
        <begin position="378"/>
        <end position="395"/>
    </location>
</feature>
<name>A0A8S4BA55_9TELE</name>
<feature type="compositionally biased region" description="Polar residues" evidence="12">
    <location>
        <begin position="424"/>
        <end position="439"/>
    </location>
</feature>
<feature type="compositionally biased region" description="Basic and acidic residues" evidence="12">
    <location>
        <begin position="177"/>
        <end position="192"/>
    </location>
</feature>
<dbReference type="AlphaFoldDB" id="A0A8S4BA55"/>
<dbReference type="Pfam" id="PF00595">
    <property type="entry name" value="PDZ"/>
    <property type="match status" value="2"/>
</dbReference>
<comment type="function">
    <text evidence="7">May modulate processing of the amyloid-beta precursor protein (APP) and hence formation of APP-beta. May enhance the activity of HIF1A in macrophages by inhibiting the activity of HIF1AN.</text>
</comment>
<evidence type="ECO:0000313" key="16">
    <source>
        <dbReference type="Proteomes" id="UP000677803"/>
    </source>
</evidence>
<dbReference type="PANTHER" id="PTHR12345:SF12">
    <property type="entry name" value="AMYLOID-BETA A4 PRECURSOR PROTEIN-BINDING FAMILY A MEMBER 2"/>
    <property type="match status" value="1"/>
</dbReference>
<dbReference type="GO" id="GO:0043197">
    <property type="term" value="C:dendritic spine"/>
    <property type="evidence" value="ECO:0007669"/>
    <property type="project" value="TreeGrafter"/>
</dbReference>